<proteinExistence type="predicted"/>
<feature type="compositionally biased region" description="Basic residues" evidence="1">
    <location>
        <begin position="86"/>
        <end position="95"/>
    </location>
</feature>
<dbReference type="STRING" id="671987.R0IY82"/>
<gene>
    <name evidence="2" type="ORF">SETTUDRAFT_105487</name>
</gene>
<name>R0IY82_EXST2</name>
<evidence type="ECO:0000256" key="1">
    <source>
        <dbReference type="SAM" id="MobiDB-lite"/>
    </source>
</evidence>
<dbReference type="EMBL" id="KB908515">
    <property type="protein sequence ID" value="EOA89516.1"/>
    <property type="molecule type" value="Genomic_DNA"/>
</dbReference>
<evidence type="ECO:0000313" key="3">
    <source>
        <dbReference type="Proteomes" id="UP000016935"/>
    </source>
</evidence>
<feature type="compositionally biased region" description="Polar residues" evidence="1">
    <location>
        <begin position="62"/>
        <end position="73"/>
    </location>
</feature>
<reference evidence="2 3" key="1">
    <citation type="journal article" date="2012" name="PLoS Pathog.">
        <title>Diverse lifestyles and strategies of plant pathogenesis encoded in the genomes of eighteen Dothideomycetes fungi.</title>
        <authorList>
            <person name="Ohm R.A."/>
            <person name="Feau N."/>
            <person name="Henrissat B."/>
            <person name="Schoch C.L."/>
            <person name="Horwitz B.A."/>
            <person name="Barry K.W."/>
            <person name="Condon B.J."/>
            <person name="Copeland A.C."/>
            <person name="Dhillon B."/>
            <person name="Glaser F."/>
            <person name="Hesse C.N."/>
            <person name="Kosti I."/>
            <person name="LaButti K."/>
            <person name="Lindquist E.A."/>
            <person name="Lucas S."/>
            <person name="Salamov A.A."/>
            <person name="Bradshaw R.E."/>
            <person name="Ciuffetti L."/>
            <person name="Hamelin R.C."/>
            <person name="Kema G.H.J."/>
            <person name="Lawrence C."/>
            <person name="Scott J.A."/>
            <person name="Spatafora J.W."/>
            <person name="Turgeon B.G."/>
            <person name="de Wit P.J.G.M."/>
            <person name="Zhong S."/>
            <person name="Goodwin S.B."/>
            <person name="Grigoriev I.V."/>
        </authorList>
    </citation>
    <scope>NUCLEOTIDE SEQUENCE [LARGE SCALE GENOMIC DNA]</scope>
    <source>
        <strain evidence="3">28A</strain>
    </source>
</reference>
<dbReference type="GeneID" id="19395108"/>
<dbReference type="RefSeq" id="XP_008023271.1">
    <property type="nucleotide sequence ID" value="XM_008025080.1"/>
</dbReference>
<feature type="compositionally biased region" description="Acidic residues" evidence="1">
    <location>
        <begin position="133"/>
        <end position="142"/>
    </location>
</feature>
<feature type="compositionally biased region" description="Basic and acidic residues" evidence="1">
    <location>
        <begin position="143"/>
        <end position="153"/>
    </location>
</feature>
<keyword evidence="3" id="KW-1185">Reference proteome</keyword>
<dbReference type="OrthoDB" id="5418867at2759"/>
<accession>R0IY82</accession>
<dbReference type="eggNOG" id="ENOG502SWPI">
    <property type="taxonomic scope" value="Eukaryota"/>
</dbReference>
<evidence type="ECO:0000313" key="2">
    <source>
        <dbReference type="EMBL" id="EOA89516.1"/>
    </source>
</evidence>
<dbReference type="AlphaFoldDB" id="R0IY82"/>
<reference evidence="2 3" key="2">
    <citation type="journal article" date="2013" name="PLoS Genet.">
        <title>Comparative genome structure, secondary metabolite, and effector coding capacity across Cochliobolus pathogens.</title>
        <authorList>
            <person name="Condon B.J."/>
            <person name="Leng Y."/>
            <person name="Wu D."/>
            <person name="Bushley K.E."/>
            <person name="Ohm R.A."/>
            <person name="Otillar R."/>
            <person name="Martin J."/>
            <person name="Schackwitz W."/>
            <person name="Grimwood J."/>
            <person name="MohdZainudin N."/>
            <person name="Xue C."/>
            <person name="Wang R."/>
            <person name="Manning V.A."/>
            <person name="Dhillon B."/>
            <person name="Tu Z.J."/>
            <person name="Steffenson B.J."/>
            <person name="Salamov A."/>
            <person name="Sun H."/>
            <person name="Lowry S."/>
            <person name="LaButti K."/>
            <person name="Han J."/>
            <person name="Copeland A."/>
            <person name="Lindquist E."/>
            <person name="Barry K."/>
            <person name="Schmutz J."/>
            <person name="Baker S.E."/>
            <person name="Ciuffetti L.M."/>
            <person name="Grigoriev I.V."/>
            <person name="Zhong S."/>
            <person name="Turgeon B.G."/>
        </authorList>
    </citation>
    <scope>NUCLEOTIDE SEQUENCE [LARGE SCALE GENOMIC DNA]</scope>
    <source>
        <strain evidence="3">28A</strain>
    </source>
</reference>
<feature type="region of interest" description="Disordered" evidence="1">
    <location>
        <begin position="58"/>
        <end position="169"/>
    </location>
</feature>
<protein>
    <submittedName>
        <fullName evidence="2">Uncharacterized protein</fullName>
    </submittedName>
</protein>
<dbReference type="Proteomes" id="UP000016935">
    <property type="component" value="Unassembled WGS sequence"/>
</dbReference>
<dbReference type="HOGENOM" id="CLU_117779_0_0_1"/>
<sequence length="169" mass="18216">MPKWTPELDAIVLRGVFEECNVSFGKELCAKISQRVVDIGIECTPKAVENRLYSWKKKNTAGGATNPTSSATGTPAKPASATQKTPRSRNKATPRAKKEEDGDDGEEPLSPTPAPRKRKSSAPKKASSKEKDSGDDDIEEDDFPKSKKVKAEPSEEGPSGGEDVTDEDI</sequence>
<organism evidence="2 3">
    <name type="scientific">Exserohilum turcicum (strain 28A)</name>
    <name type="common">Northern leaf blight fungus</name>
    <name type="synonym">Setosphaeria turcica</name>
    <dbReference type="NCBI Taxonomy" id="671987"/>
    <lineage>
        <taxon>Eukaryota</taxon>
        <taxon>Fungi</taxon>
        <taxon>Dikarya</taxon>
        <taxon>Ascomycota</taxon>
        <taxon>Pezizomycotina</taxon>
        <taxon>Dothideomycetes</taxon>
        <taxon>Pleosporomycetidae</taxon>
        <taxon>Pleosporales</taxon>
        <taxon>Pleosporineae</taxon>
        <taxon>Pleosporaceae</taxon>
        <taxon>Exserohilum</taxon>
    </lineage>
</organism>